<keyword evidence="2" id="KW-0472">Membrane</keyword>
<dbReference type="InterPro" id="IPR007349">
    <property type="entry name" value="DUF418"/>
</dbReference>
<accession>N1WXT0</accession>
<keyword evidence="1" id="KW-0175">Coiled coil</keyword>
<dbReference type="Pfam" id="PF04235">
    <property type="entry name" value="DUF418"/>
    <property type="match status" value="1"/>
</dbReference>
<feature type="transmembrane region" description="Helical" evidence="2">
    <location>
        <begin position="251"/>
        <end position="270"/>
    </location>
</feature>
<feature type="transmembrane region" description="Helical" evidence="2">
    <location>
        <begin position="361"/>
        <end position="380"/>
    </location>
</feature>
<keyword evidence="2" id="KW-1133">Transmembrane helix</keyword>
<reference evidence="4 5" key="1">
    <citation type="journal article" date="2014" name="Genome Biol. Evol.">
        <title>Extensive gene acquisition in the extremely psychrophilic bacterial species Psychroflexus torquis and the link to sea-ice ecosystem specialism.</title>
        <authorList>
            <person name="Feng S."/>
            <person name="Powell S.M."/>
            <person name="Wilson R."/>
            <person name="Bowman J.P."/>
        </authorList>
    </citation>
    <scope>NUCLEOTIDE SEQUENCE [LARGE SCALE GENOMIC DNA]</scope>
    <source>
        <strain evidence="4 5">ACAM 44</strain>
    </source>
</reference>
<feature type="domain" description="DUF418" evidence="3">
    <location>
        <begin position="266"/>
        <end position="424"/>
    </location>
</feature>
<name>N1WXT0_9FLAO</name>
<protein>
    <recommendedName>
        <fullName evidence="3">DUF418 domain-containing protein</fullName>
    </recommendedName>
</protein>
<feature type="transmembrane region" description="Helical" evidence="2">
    <location>
        <begin position="26"/>
        <end position="45"/>
    </location>
</feature>
<dbReference type="EMBL" id="APLF01000009">
    <property type="protein sequence ID" value="EMY80688.1"/>
    <property type="molecule type" value="Genomic_DNA"/>
</dbReference>
<dbReference type="InterPro" id="IPR052529">
    <property type="entry name" value="Bact_Transport_Assoc"/>
</dbReference>
<dbReference type="PANTHER" id="PTHR30590:SF2">
    <property type="entry name" value="INNER MEMBRANE PROTEIN"/>
    <property type="match status" value="1"/>
</dbReference>
<dbReference type="AlphaFoldDB" id="N1WXT0"/>
<feature type="transmembrane region" description="Helical" evidence="2">
    <location>
        <begin position="319"/>
        <end position="341"/>
    </location>
</feature>
<dbReference type="eggNOG" id="COG2311">
    <property type="taxonomic scope" value="Bacteria"/>
</dbReference>
<dbReference type="Proteomes" id="UP000012317">
    <property type="component" value="Unassembled WGS sequence"/>
</dbReference>
<dbReference type="RefSeq" id="WP_003440401.1">
    <property type="nucleotide sequence ID" value="NZ_APLF01000009.1"/>
</dbReference>
<dbReference type="STRING" id="1189619.pgond44_08996"/>
<feature type="transmembrane region" description="Helical" evidence="2">
    <location>
        <begin position="71"/>
        <end position="89"/>
    </location>
</feature>
<dbReference type="PATRIC" id="fig|1189619.4.peg.1851"/>
<sequence>MRTTQTSLTPLKALDRIQSLDVMRGIVLFGILLMNINGMALAHAYEDPTISGGAKGWDLYTWVTTNMLFEGTMRALFSLLFGAGMFIFLDRLEKKGAGIKAADIYFRRLLWLLLFGLIHAYLLLWYGEILFSYALMGFLVYSFRNMAPKKLIFIALILFSIGTVWNYADYKSDVKMIENLELVEQFKSEGKALTDELEEATEQWEDLQKERSPEAIAEYNSNMQKNYFGVVAFLAPQNFNFHKYYLFRYDVWDILSMMLLGIAFLKFKLLSAVKSYRFYGIMMGVGYGVGLSVNYYEVQMIIENNFSLLSFSKSNITYELGRVAVAMGHIGAIMLLCKLPVLSLLKNALGAVGKMALTNYVMHSVIAMFLFTGAGFGLFGEFQRHELLYIVFTIWIFQLIASPIWLKYHYFGPLEWLWRNLSYQKRHALRKKHSEYQSLK</sequence>
<dbReference type="PANTHER" id="PTHR30590">
    <property type="entry name" value="INNER MEMBRANE PROTEIN"/>
    <property type="match status" value="1"/>
</dbReference>
<feature type="transmembrane region" description="Helical" evidence="2">
    <location>
        <begin position="109"/>
        <end position="131"/>
    </location>
</feature>
<evidence type="ECO:0000313" key="5">
    <source>
        <dbReference type="Proteomes" id="UP000012317"/>
    </source>
</evidence>
<evidence type="ECO:0000256" key="1">
    <source>
        <dbReference type="SAM" id="Coils"/>
    </source>
</evidence>
<keyword evidence="2" id="KW-0812">Transmembrane</keyword>
<evidence type="ECO:0000313" key="4">
    <source>
        <dbReference type="EMBL" id="EMY80688.1"/>
    </source>
</evidence>
<organism evidence="4 5">
    <name type="scientific">Psychroflexus gondwanensis ACAM 44</name>
    <dbReference type="NCBI Taxonomy" id="1189619"/>
    <lineage>
        <taxon>Bacteria</taxon>
        <taxon>Pseudomonadati</taxon>
        <taxon>Bacteroidota</taxon>
        <taxon>Flavobacteriia</taxon>
        <taxon>Flavobacteriales</taxon>
        <taxon>Flavobacteriaceae</taxon>
        <taxon>Psychroflexus</taxon>
    </lineage>
</organism>
<evidence type="ECO:0000259" key="3">
    <source>
        <dbReference type="Pfam" id="PF04235"/>
    </source>
</evidence>
<feature type="transmembrane region" description="Helical" evidence="2">
    <location>
        <begin position="151"/>
        <end position="168"/>
    </location>
</feature>
<feature type="transmembrane region" description="Helical" evidence="2">
    <location>
        <begin position="276"/>
        <end position="298"/>
    </location>
</feature>
<feature type="transmembrane region" description="Helical" evidence="2">
    <location>
        <begin position="387"/>
        <end position="406"/>
    </location>
</feature>
<evidence type="ECO:0000256" key="2">
    <source>
        <dbReference type="SAM" id="Phobius"/>
    </source>
</evidence>
<gene>
    <name evidence="4" type="ORF">pgond44_08996</name>
</gene>
<proteinExistence type="predicted"/>
<keyword evidence="5" id="KW-1185">Reference proteome</keyword>
<comment type="caution">
    <text evidence="4">The sequence shown here is derived from an EMBL/GenBank/DDBJ whole genome shotgun (WGS) entry which is preliminary data.</text>
</comment>
<feature type="coiled-coil region" evidence="1">
    <location>
        <begin position="183"/>
        <end position="210"/>
    </location>
</feature>